<dbReference type="Proteomes" id="UP001066276">
    <property type="component" value="Chromosome 3_2"/>
</dbReference>
<sequence>MFPTSMQSVVAKPEPLPLVLQTPRACGSECRGATPTDRLQAPWPTVPSLGLGPLARSSPQPWIRAWLTRSSTPGCRP</sequence>
<keyword evidence="3" id="KW-1185">Reference proteome</keyword>
<evidence type="ECO:0000256" key="1">
    <source>
        <dbReference type="SAM" id="MobiDB-lite"/>
    </source>
</evidence>
<dbReference type="AlphaFoldDB" id="A0AAV7TIR4"/>
<comment type="caution">
    <text evidence="2">The sequence shown here is derived from an EMBL/GenBank/DDBJ whole genome shotgun (WGS) entry which is preliminary data.</text>
</comment>
<reference evidence="2" key="1">
    <citation type="journal article" date="2022" name="bioRxiv">
        <title>Sequencing and chromosome-scale assembly of the giantPleurodeles waltlgenome.</title>
        <authorList>
            <person name="Brown T."/>
            <person name="Elewa A."/>
            <person name="Iarovenko S."/>
            <person name="Subramanian E."/>
            <person name="Araus A.J."/>
            <person name="Petzold A."/>
            <person name="Susuki M."/>
            <person name="Suzuki K.-i.T."/>
            <person name="Hayashi T."/>
            <person name="Toyoda A."/>
            <person name="Oliveira C."/>
            <person name="Osipova E."/>
            <person name="Leigh N.D."/>
            <person name="Simon A."/>
            <person name="Yun M.H."/>
        </authorList>
    </citation>
    <scope>NUCLEOTIDE SEQUENCE</scope>
    <source>
        <strain evidence="2">20211129_DDA</strain>
        <tissue evidence="2">Liver</tissue>
    </source>
</reference>
<proteinExistence type="predicted"/>
<dbReference type="EMBL" id="JANPWB010000006">
    <property type="protein sequence ID" value="KAJ1175809.1"/>
    <property type="molecule type" value="Genomic_DNA"/>
</dbReference>
<evidence type="ECO:0000313" key="2">
    <source>
        <dbReference type="EMBL" id="KAJ1175809.1"/>
    </source>
</evidence>
<feature type="region of interest" description="Disordered" evidence="1">
    <location>
        <begin position="29"/>
        <end position="54"/>
    </location>
</feature>
<organism evidence="2 3">
    <name type="scientific">Pleurodeles waltl</name>
    <name type="common">Iberian ribbed newt</name>
    <dbReference type="NCBI Taxonomy" id="8319"/>
    <lineage>
        <taxon>Eukaryota</taxon>
        <taxon>Metazoa</taxon>
        <taxon>Chordata</taxon>
        <taxon>Craniata</taxon>
        <taxon>Vertebrata</taxon>
        <taxon>Euteleostomi</taxon>
        <taxon>Amphibia</taxon>
        <taxon>Batrachia</taxon>
        <taxon>Caudata</taxon>
        <taxon>Salamandroidea</taxon>
        <taxon>Salamandridae</taxon>
        <taxon>Pleurodelinae</taxon>
        <taxon>Pleurodeles</taxon>
    </lineage>
</organism>
<name>A0AAV7TIR4_PLEWA</name>
<gene>
    <name evidence="2" type="ORF">NDU88_001094</name>
</gene>
<accession>A0AAV7TIR4</accession>
<evidence type="ECO:0000313" key="3">
    <source>
        <dbReference type="Proteomes" id="UP001066276"/>
    </source>
</evidence>
<protein>
    <submittedName>
        <fullName evidence="2">Uncharacterized protein</fullName>
    </submittedName>
</protein>